<dbReference type="InterPro" id="IPR017453">
    <property type="entry name" value="GCV_H_sub"/>
</dbReference>
<name>A0A4P9K4J1_9GAMM</name>
<dbReference type="RefSeq" id="WP_138564542.1">
    <property type="nucleotide sequence ID" value="NZ_CP040602.1"/>
</dbReference>
<comment type="subunit">
    <text evidence="3">The glycine cleavage system is composed of four proteins: P, T, L and H.</text>
</comment>
<dbReference type="PROSITE" id="PS50968">
    <property type="entry name" value="BIOTINYL_LIPOYL"/>
    <property type="match status" value="1"/>
</dbReference>
<dbReference type="NCBIfam" id="NF002270">
    <property type="entry name" value="PRK01202.1"/>
    <property type="match status" value="1"/>
</dbReference>
<dbReference type="InterPro" id="IPR033753">
    <property type="entry name" value="GCV_H/Fam206"/>
</dbReference>
<dbReference type="AlphaFoldDB" id="A0A4P9K4J1"/>
<dbReference type="InterPro" id="IPR011053">
    <property type="entry name" value="Single_hybrid_motif"/>
</dbReference>
<accession>A0A4P9K4J1</accession>
<keyword evidence="2 3" id="KW-0450">Lipoyl</keyword>
<dbReference type="GO" id="GO:0019464">
    <property type="term" value="P:glycine decarboxylation via glycine cleavage system"/>
    <property type="evidence" value="ECO:0007669"/>
    <property type="project" value="UniProtKB-UniRule"/>
</dbReference>
<evidence type="ECO:0000256" key="4">
    <source>
        <dbReference type="PIRSR" id="PIRSR617453-50"/>
    </source>
</evidence>
<gene>
    <name evidence="3 6" type="primary">gcvH</name>
    <name evidence="6" type="ORF">FE785_04025</name>
</gene>
<dbReference type="GO" id="GO:0005829">
    <property type="term" value="C:cytosol"/>
    <property type="evidence" value="ECO:0007669"/>
    <property type="project" value="TreeGrafter"/>
</dbReference>
<dbReference type="SUPFAM" id="SSF51230">
    <property type="entry name" value="Single hybrid motif"/>
    <property type="match status" value="1"/>
</dbReference>
<feature type="modified residue" description="N6-lipoyllysine" evidence="3 4">
    <location>
        <position position="61"/>
    </location>
</feature>
<organism evidence="6 7">
    <name type="scientific">Thiomicrorhabdus sediminis</name>
    <dbReference type="NCBI Taxonomy" id="2580412"/>
    <lineage>
        <taxon>Bacteria</taxon>
        <taxon>Pseudomonadati</taxon>
        <taxon>Pseudomonadota</taxon>
        <taxon>Gammaproteobacteria</taxon>
        <taxon>Thiotrichales</taxon>
        <taxon>Piscirickettsiaceae</taxon>
        <taxon>Thiomicrorhabdus</taxon>
    </lineage>
</organism>
<keyword evidence="7" id="KW-1185">Reference proteome</keyword>
<dbReference type="HAMAP" id="MF_00272">
    <property type="entry name" value="GcvH"/>
    <property type="match status" value="1"/>
</dbReference>
<dbReference type="Gene3D" id="2.40.50.100">
    <property type="match status" value="1"/>
</dbReference>
<evidence type="ECO:0000259" key="5">
    <source>
        <dbReference type="PROSITE" id="PS50968"/>
    </source>
</evidence>
<comment type="function">
    <text evidence="3">The glycine cleavage system catalyzes the degradation of glycine. The H protein shuttles the methylamine group of glycine from the P protein to the T protein.</text>
</comment>
<dbReference type="OrthoDB" id="9796712at2"/>
<dbReference type="EMBL" id="CP040602">
    <property type="protein sequence ID" value="QCU89865.1"/>
    <property type="molecule type" value="Genomic_DNA"/>
</dbReference>
<sequence length="125" mass="13678">MSQIKYSAEHEWVQDNGDGTVLIGITDFAQQQLGDLVFVELPEVGDSISKGEEISVIESVKAASDLFAPVDGTIVEVNESLDDEPELINEDAMANWIIKVELSDASDLDDLMDEDAYQALTEEEA</sequence>
<protein>
    <recommendedName>
        <fullName evidence="3">Glycine cleavage system H protein</fullName>
    </recommendedName>
</protein>
<dbReference type="InterPro" id="IPR002930">
    <property type="entry name" value="GCV_H"/>
</dbReference>
<dbReference type="CDD" id="cd06848">
    <property type="entry name" value="GCS_H"/>
    <property type="match status" value="1"/>
</dbReference>
<dbReference type="PANTHER" id="PTHR11715:SF3">
    <property type="entry name" value="GLYCINE CLEAVAGE SYSTEM H PROTEIN-RELATED"/>
    <property type="match status" value="1"/>
</dbReference>
<dbReference type="KEGG" id="thig:FE785_04025"/>
<evidence type="ECO:0000313" key="7">
    <source>
        <dbReference type="Proteomes" id="UP000304864"/>
    </source>
</evidence>
<evidence type="ECO:0000256" key="1">
    <source>
        <dbReference type="ARBA" id="ARBA00009249"/>
    </source>
</evidence>
<dbReference type="InterPro" id="IPR003016">
    <property type="entry name" value="2-oxoA_DH_lipoyl-BS"/>
</dbReference>
<dbReference type="NCBIfam" id="TIGR00527">
    <property type="entry name" value="gcvH"/>
    <property type="match status" value="1"/>
</dbReference>
<dbReference type="PANTHER" id="PTHR11715">
    <property type="entry name" value="GLYCINE CLEAVAGE SYSTEM H PROTEIN"/>
    <property type="match status" value="1"/>
</dbReference>
<evidence type="ECO:0000256" key="2">
    <source>
        <dbReference type="ARBA" id="ARBA00022823"/>
    </source>
</evidence>
<dbReference type="Pfam" id="PF01597">
    <property type="entry name" value="GCV_H"/>
    <property type="match status" value="1"/>
</dbReference>
<dbReference type="PROSITE" id="PS00189">
    <property type="entry name" value="LIPOYL"/>
    <property type="match status" value="1"/>
</dbReference>
<dbReference type="InterPro" id="IPR000089">
    <property type="entry name" value="Biotin_lipoyl"/>
</dbReference>
<dbReference type="GO" id="GO:0005960">
    <property type="term" value="C:glycine cleavage complex"/>
    <property type="evidence" value="ECO:0007669"/>
    <property type="project" value="InterPro"/>
</dbReference>
<evidence type="ECO:0000256" key="3">
    <source>
        <dbReference type="HAMAP-Rule" id="MF_00272"/>
    </source>
</evidence>
<comment type="cofactor">
    <cofactor evidence="3">
        <name>(R)-lipoate</name>
        <dbReference type="ChEBI" id="CHEBI:83088"/>
    </cofactor>
    <text evidence="3">Binds 1 lipoyl cofactor covalently.</text>
</comment>
<reference evidence="6 7" key="1">
    <citation type="submission" date="2019-05" db="EMBL/GenBank/DDBJ databases">
        <title>Thiomicrorhabdus sediminis sp. nov, a novel sulfur-oxidizing bacterium isolated from coastal sediment.</title>
        <authorList>
            <person name="Liu X."/>
        </authorList>
    </citation>
    <scope>NUCLEOTIDE SEQUENCE [LARGE SCALE GENOMIC DNA]</scope>
    <source>
        <strain evidence="6 7">G1</strain>
    </source>
</reference>
<dbReference type="GO" id="GO:0009249">
    <property type="term" value="P:protein lipoylation"/>
    <property type="evidence" value="ECO:0007669"/>
    <property type="project" value="TreeGrafter"/>
</dbReference>
<comment type="similarity">
    <text evidence="1 3">Belongs to the GcvH family.</text>
</comment>
<feature type="domain" description="Lipoyl-binding" evidence="5">
    <location>
        <begin position="20"/>
        <end position="101"/>
    </location>
</feature>
<evidence type="ECO:0000313" key="6">
    <source>
        <dbReference type="EMBL" id="QCU89865.1"/>
    </source>
</evidence>
<dbReference type="Proteomes" id="UP000304864">
    <property type="component" value="Chromosome"/>
</dbReference>
<proteinExistence type="inferred from homology"/>